<keyword evidence="2" id="KW-1003">Cell membrane</keyword>
<dbReference type="AlphaFoldDB" id="A0AAW1CXB7"/>
<evidence type="ECO:0000256" key="10">
    <source>
        <dbReference type="RuleBase" id="RU351113"/>
    </source>
</evidence>
<protein>
    <recommendedName>
        <fullName evidence="10">Odorant receptor</fullName>
    </recommendedName>
</protein>
<comment type="similarity">
    <text evidence="10">Belongs to the insect chemoreceptor superfamily. Heteromeric odorant receptor channel (TC 1.A.69) family.</text>
</comment>
<dbReference type="GO" id="GO:0005886">
    <property type="term" value="C:plasma membrane"/>
    <property type="evidence" value="ECO:0007669"/>
    <property type="project" value="UniProtKB-SubCell"/>
</dbReference>
<reference evidence="11 12" key="1">
    <citation type="submission" date="2022-12" db="EMBL/GenBank/DDBJ databases">
        <title>Chromosome-level genome assembly of true bugs.</title>
        <authorList>
            <person name="Ma L."/>
            <person name="Li H."/>
        </authorList>
    </citation>
    <scope>NUCLEOTIDE SEQUENCE [LARGE SCALE GENOMIC DNA]</scope>
    <source>
        <strain evidence="11">Lab_2022b</strain>
    </source>
</reference>
<keyword evidence="9 10" id="KW-0807">Transducer</keyword>
<dbReference type="Pfam" id="PF02949">
    <property type="entry name" value="7tm_6"/>
    <property type="match status" value="1"/>
</dbReference>
<evidence type="ECO:0000256" key="4">
    <source>
        <dbReference type="ARBA" id="ARBA00022692"/>
    </source>
</evidence>
<evidence type="ECO:0000256" key="5">
    <source>
        <dbReference type="ARBA" id="ARBA00022725"/>
    </source>
</evidence>
<dbReference type="GO" id="GO:0004984">
    <property type="term" value="F:olfactory receptor activity"/>
    <property type="evidence" value="ECO:0007669"/>
    <property type="project" value="InterPro"/>
</dbReference>
<feature type="transmembrane region" description="Helical" evidence="10">
    <location>
        <begin position="139"/>
        <end position="162"/>
    </location>
</feature>
<keyword evidence="8 10" id="KW-0675">Receptor</keyword>
<feature type="transmembrane region" description="Helical" evidence="10">
    <location>
        <begin position="334"/>
        <end position="355"/>
    </location>
</feature>
<evidence type="ECO:0000256" key="6">
    <source>
        <dbReference type="ARBA" id="ARBA00022989"/>
    </source>
</evidence>
<dbReference type="Proteomes" id="UP001461498">
    <property type="component" value="Unassembled WGS sequence"/>
</dbReference>
<evidence type="ECO:0000256" key="2">
    <source>
        <dbReference type="ARBA" id="ARBA00022475"/>
    </source>
</evidence>
<evidence type="ECO:0000256" key="9">
    <source>
        <dbReference type="ARBA" id="ARBA00023224"/>
    </source>
</evidence>
<comment type="caution">
    <text evidence="11">The sequence shown here is derived from an EMBL/GenBank/DDBJ whole genome shotgun (WGS) entry which is preliminary data.</text>
</comment>
<evidence type="ECO:0000256" key="1">
    <source>
        <dbReference type="ARBA" id="ARBA00004651"/>
    </source>
</evidence>
<sequence length="433" mass="50083">MKFLDDLTSEDSDFAYNAAKEQYGLFTSFSCLYPNFQGTRNRILNSALFIIFSTLVITNSIALCLTLYLSLDDATVAMQTIHFIVMNLIAYTILFTFNYRRKNISRMHHLLGENQQFYDDDTIKSIDDFRLDLKKKTKIFNIALPVFISVTGMQVICLNPIVDYFSGELGKNIYSKNGVSMNLAIPCWTPFGSNNTFTFLLSMTLQAGDHFVIVSSIVTGNMILFSMSRQIISELTLLISAIKRLQERIKFKYLQLYGRPFNCNLNNKITDKRYHYCYSLCLKENIKHHQRIISLLRDMNITWEWSFFIFFCTSTFSMAMCGILLMFGDGKVTTNINAITMGVIEVFDVFFVCWCGKMMKDLGEELYLHLYETNWIDSTKESARTLLIIMSVSKKPLSLYFNSITRLPANLETFSNLMNTAYSYFNLLYAFIF</sequence>
<feature type="transmembrane region" description="Helical" evidence="10">
    <location>
        <begin position="47"/>
        <end position="69"/>
    </location>
</feature>
<evidence type="ECO:0000256" key="7">
    <source>
        <dbReference type="ARBA" id="ARBA00023136"/>
    </source>
</evidence>
<keyword evidence="7 10" id="KW-0472">Membrane</keyword>
<dbReference type="EMBL" id="JAPXFL010000007">
    <property type="protein sequence ID" value="KAK9503451.1"/>
    <property type="molecule type" value="Genomic_DNA"/>
</dbReference>
<keyword evidence="4 10" id="KW-0812">Transmembrane</keyword>
<comment type="subcellular location">
    <subcellularLocation>
        <location evidence="1 10">Cell membrane</location>
        <topology evidence="1 10">Multi-pass membrane protein</topology>
    </subcellularLocation>
</comment>
<keyword evidence="3 10" id="KW-0716">Sensory transduction</keyword>
<feature type="transmembrane region" description="Helical" evidence="10">
    <location>
        <begin position="305"/>
        <end position="328"/>
    </location>
</feature>
<feature type="transmembrane region" description="Helical" evidence="10">
    <location>
        <begin position="81"/>
        <end position="99"/>
    </location>
</feature>
<organism evidence="11 12">
    <name type="scientific">Rhynocoris fuscipes</name>
    <dbReference type="NCBI Taxonomy" id="488301"/>
    <lineage>
        <taxon>Eukaryota</taxon>
        <taxon>Metazoa</taxon>
        <taxon>Ecdysozoa</taxon>
        <taxon>Arthropoda</taxon>
        <taxon>Hexapoda</taxon>
        <taxon>Insecta</taxon>
        <taxon>Pterygota</taxon>
        <taxon>Neoptera</taxon>
        <taxon>Paraneoptera</taxon>
        <taxon>Hemiptera</taxon>
        <taxon>Heteroptera</taxon>
        <taxon>Panheteroptera</taxon>
        <taxon>Cimicomorpha</taxon>
        <taxon>Reduviidae</taxon>
        <taxon>Harpactorinae</taxon>
        <taxon>Harpactorini</taxon>
        <taxon>Rhynocoris</taxon>
    </lineage>
</organism>
<feature type="transmembrane region" description="Helical" evidence="10">
    <location>
        <begin position="210"/>
        <end position="227"/>
    </location>
</feature>
<evidence type="ECO:0000313" key="11">
    <source>
        <dbReference type="EMBL" id="KAK9503451.1"/>
    </source>
</evidence>
<name>A0AAW1CXB7_9HEMI</name>
<comment type="caution">
    <text evidence="10">Lacks conserved residue(s) required for the propagation of feature annotation.</text>
</comment>
<dbReference type="InterPro" id="IPR004117">
    <property type="entry name" value="7tm6_olfct_rcpt"/>
</dbReference>
<keyword evidence="12" id="KW-1185">Reference proteome</keyword>
<evidence type="ECO:0000256" key="8">
    <source>
        <dbReference type="ARBA" id="ARBA00023170"/>
    </source>
</evidence>
<dbReference type="PANTHER" id="PTHR21137:SF35">
    <property type="entry name" value="ODORANT RECEPTOR 19A-RELATED"/>
    <property type="match status" value="1"/>
</dbReference>
<keyword evidence="6 10" id="KW-1133">Transmembrane helix</keyword>
<dbReference type="PANTHER" id="PTHR21137">
    <property type="entry name" value="ODORANT RECEPTOR"/>
    <property type="match status" value="1"/>
</dbReference>
<gene>
    <name evidence="11" type="ORF">O3M35_010003</name>
</gene>
<keyword evidence="5 10" id="KW-0552">Olfaction</keyword>
<accession>A0AAW1CXB7</accession>
<evidence type="ECO:0000256" key="3">
    <source>
        <dbReference type="ARBA" id="ARBA00022606"/>
    </source>
</evidence>
<dbReference type="GO" id="GO:0005549">
    <property type="term" value="F:odorant binding"/>
    <property type="evidence" value="ECO:0007669"/>
    <property type="project" value="InterPro"/>
</dbReference>
<evidence type="ECO:0000313" key="12">
    <source>
        <dbReference type="Proteomes" id="UP001461498"/>
    </source>
</evidence>
<dbReference type="GO" id="GO:0007165">
    <property type="term" value="P:signal transduction"/>
    <property type="evidence" value="ECO:0007669"/>
    <property type="project" value="UniProtKB-KW"/>
</dbReference>
<proteinExistence type="inferred from homology"/>